<dbReference type="GO" id="GO:0003700">
    <property type="term" value="F:DNA-binding transcription factor activity"/>
    <property type="evidence" value="ECO:0007669"/>
    <property type="project" value="TreeGrafter"/>
</dbReference>
<dbReference type="AlphaFoldDB" id="A0A2S5TK81"/>
<dbReference type="PANTHER" id="PTHR30055">
    <property type="entry name" value="HTH-TYPE TRANSCRIPTIONAL REGULATOR RUTR"/>
    <property type="match status" value="1"/>
</dbReference>
<dbReference type="Pfam" id="PF00440">
    <property type="entry name" value="TetR_N"/>
    <property type="match status" value="1"/>
</dbReference>
<feature type="domain" description="HTH tetR-type" evidence="6">
    <location>
        <begin position="10"/>
        <end position="70"/>
    </location>
</feature>
<evidence type="ECO:0000259" key="6">
    <source>
        <dbReference type="PROSITE" id="PS50977"/>
    </source>
</evidence>
<name>A0A2S5TK81_9GAMM</name>
<dbReference type="RefSeq" id="WP_104229424.1">
    <property type="nucleotide sequence ID" value="NZ_PSNW01000002.1"/>
</dbReference>
<keyword evidence="4" id="KW-0804">Transcription</keyword>
<accession>A0A2S5TK81</accession>
<dbReference type="SUPFAM" id="SSF46689">
    <property type="entry name" value="Homeodomain-like"/>
    <property type="match status" value="1"/>
</dbReference>
<dbReference type="EMBL" id="PSNW01000002">
    <property type="protein sequence ID" value="PPE75198.1"/>
    <property type="molecule type" value="Genomic_DNA"/>
</dbReference>
<evidence type="ECO:0000256" key="4">
    <source>
        <dbReference type="ARBA" id="ARBA00023163"/>
    </source>
</evidence>
<dbReference type="InterPro" id="IPR009057">
    <property type="entry name" value="Homeodomain-like_sf"/>
</dbReference>
<dbReference type="GO" id="GO:0000976">
    <property type="term" value="F:transcription cis-regulatory region binding"/>
    <property type="evidence" value="ECO:0007669"/>
    <property type="project" value="TreeGrafter"/>
</dbReference>
<keyword evidence="2" id="KW-0805">Transcription regulation</keyword>
<sequence>MAKRSKEEALETRERILDAAVQVFHARGVSRPSLSDVAELAGVTRGAVYGHFKNKADLFDALCERVRLPTEVVCEGRQMIQEDDPLGELRITWLVVLYNAVGDWQPILDIIFHRCEIVEESGGIRERLLAGHAEAAEQITGLLTRAVAQGQLSPDLDIPLAAVMAHGTLAGLLSNWLLAPQSFDLAEHMERCVDVVIETLRSNPALQKPA</sequence>
<reference evidence="7 8" key="1">
    <citation type="submission" date="2018-02" db="EMBL/GenBank/DDBJ databases">
        <title>Genome sequencing of Solimonas sp. HR-BB.</title>
        <authorList>
            <person name="Lee Y."/>
            <person name="Jeon C.O."/>
        </authorList>
    </citation>
    <scope>NUCLEOTIDE SEQUENCE [LARGE SCALE GENOMIC DNA]</scope>
    <source>
        <strain evidence="7 8">HR-BB</strain>
    </source>
</reference>
<comment type="caution">
    <text evidence="7">The sequence shown here is derived from an EMBL/GenBank/DDBJ whole genome shotgun (WGS) entry which is preliminary data.</text>
</comment>
<keyword evidence="3 5" id="KW-0238">DNA-binding</keyword>
<dbReference type="Pfam" id="PF08361">
    <property type="entry name" value="TetR_C_2"/>
    <property type="match status" value="1"/>
</dbReference>
<evidence type="ECO:0000256" key="5">
    <source>
        <dbReference type="PROSITE-ProRule" id="PRU00335"/>
    </source>
</evidence>
<evidence type="ECO:0000256" key="3">
    <source>
        <dbReference type="ARBA" id="ARBA00023125"/>
    </source>
</evidence>
<evidence type="ECO:0000256" key="1">
    <source>
        <dbReference type="ARBA" id="ARBA00022491"/>
    </source>
</evidence>
<gene>
    <name evidence="7" type="ORF">C3942_05860</name>
</gene>
<evidence type="ECO:0000256" key="2">
    <source>
        <dbReference type="ARBA" id="ARBA00023015"/>
    </source>
</evidence>
<dbReference type="PRINTS" id="PR00455">
    <property type="entry name" value="HTHTETR"/>
</dbReference>
<dbReference type="InterPro" id="IPR036271">
    <property type="entry name" value="Tet_transcr_reg_TetR-rel_C_sf"/>
</dbReference>
<proteinExistence type="predicted"/>
<evidence type="ECO:0000313" key="8">
    <source>
        <dbReference type="Proteomes" id="UP000238220"/>
    </source>
</evidence>
<evidence type="ECO:0000313" key="7">
    <source>
        <dbReference type="EMBL" id="PPE75198.1"/>
    </source>
</evidence>
<organism evidence="7 8">
    <name type="scientific">Solimonas fluminis</name>
    <dbReference type="NCBI Taxonomy" id="2086571"/>
    <lineage>
        <taxon>Bacteria</taxon>
        <taxon>Pseudomonadati</taxon>
        <taxon>Pseudomonadota</taxon>
        <taxon>Gammaproteobacteria</taxon>
        <taxon>Nevskiales</taxon>
        <taxon>Nevskiaceae</taxon>
        <taxon>Solimonas</taxon>
    </lineage>
</organism>
<dbReference type="SUPFAM" id="SSF48498">
    <property type="entry name" value="Tetracyclin repressor-like, C-terminal domain"/>
    <property type="match status" value="1"/>
</dbReference>
<feature type="DNA-binding region" description="H-T-H motif" evidence="5">
    <location>
        <begin position="33"/>
        <end position="52"/>
    </location>
</feature>
<dbReference type="InterPro" id="IPR023772">
    <property type="entry name" value="DNA-bd_HTH_TetR-type_CS"/>
</dbReference>
<keyword evidence="8" id="KW-1185">Reference proteome</keyword>
<dbReference type="InterPro" id="IPR013572">
    <property type="entry name" value="Tscrpt_reg_MAATS_C"/>
</dbReference>
<dbReference type="PANTHER" id="PTHR30055:SF240">
    <property type="entry name" value="HTH-TYPE TRANSCRIPTIONAL REGULATOR ACRR"/>
    <property type="match status" value="1"/>
</dbReference>
<protein>
    <submittedName>
        <fullName evidence="7">TetR family transcriptional regulator</fullName>
    </submittedName>
</protein>
<dbReference type="OrthoDB" id="5816932at2"/>
<dbReference type="InterPro" id="IPR001647">
    <property type="entry name" value="HTH_TetR"/>
</dbReference>
<dbReference type="Proteomes" id="UP000238220">
    <property type="component" value="Unassembled WGS sequence"/>
</dbReference>
<dbReference type="PROSITE" id="PS50977">
    <property type="entry name" value="HTH_TETR_2"/>
    <property type="match status" value="1"/>
</dbReference>
<dbReference type="InterPro" id="IPR050109">
    <property type="entry name" value="HTH-type_TetR-like_transc_reg"/>
</dbReference>
<dbReference type="Gene3D" id="1.10.357.10">
    <property type="entry name" value="Tetracycline Repressor, domain 2"/>
    <property type="match status" value="1"/>
</dbReference>
<keyword evidence="1" id="KW-0678">Repressor</keyword>
<dbReference type="PROSITE" id="PS01081">
    <property type="entry name" value="HTH_TETR_1"/>
    <property type="match status" value="1"/>
</dbReference>